<keyword evidence="2" id="KW-1185">Reference proteome</keyword>
<dbReference type="AlphaFoldDB" id="X6MH97"/>
<dbReference type="Proteomes" id="UP000023152">
    <property type="component" value="Unassembled WGS sequence"/>
</dbReference>
<name>X6MH97_RETFI</name>
<sequence length="259" mass="29550">MIYVYVYVVHVSTMFVHTCTVKTNKQNKTKKDNTKNQCIITNFFFGLFLCHGKEGSTLGYCGCSTKTEDEDNKQMSLLQNASLSSDTWRHILFVVDVQHDTAKIWMDGVAKVCANDDQEDKQEEKEISNFESVVSLSLKKDCSVEKVRTYLGSRPKNIFFSFNAYSTISDGSVRISDTHLDAHLADLCVFNADLSSDLPLCRKLFRHWMGGDDPRLVYQWVGKTCFKRHTEGTMQHMSHCKFSDVLCPTQDVEFISSLD</sequence>
<evidence type="ECO:0000313" key="1">
    <source>
        <dbReference type="EMBL" id="ETO13269.1"/>
    </source>
</evidence>
<reference evidence="1 2" key="1">
    <citation type="journal article" date="2013" name="Curr. Biol.">
        <title>The Genome of the Foraminiferan Reticulomyxa filosa.</title>
        <authorList>
            <person name="Glockner G."/>
            <person name="Hulsmann N."/>
            <person name="Schleicher M."/>
            <person name="Noegel A.A."/>
            <person name="Eichinger L."/>
            <person name="Gallinger C."/>
            <person name="Pawlowski J."/>
            <person name="Sierra R."/>
            <person name="Euteneuer U."/>
            <person name="Pillet L."/>
            <person name="Moustafa A."/>
            <person name="Platzer M."/>
            <person name="Groth M."/>
            <person name="Szafranski K."/>
            <person name="Schliwa M."/>
        </authorList>
    </citation>
    <scope>NUCLEOTIDE SEQUENCE [LARGE SCALE GENOMIC DNA]</scope>
</reference>
<comment type="caution">
    <text evidence="1">The sequence shown here is derived from an EMBL/GenBank/DDBJ whole genome shotgun (WGS) entry which is preliminary data.</text>
</comment>
<dbReference type="EMBL" id="ASPP01020705">
    <property type="protein sequence ID" value="ETO13269.1"/>
    <property type="molecule type" value="Genomic_DNA"/>
</dbReference>
<organism evidence="1 2">
    <name type="scientific">Reticulomyxa filosa</name>
    <dbReference type="NCBI Taxonomy" id="46433"/>
    <lineage>
        <taxon>Eukaryota</taxon>
        <taxon>Sar</taxon>
        <taxon>Rhizaria</taxon>
        <taxon>Retaria</taxon>
        <taxon>Foraminifera</taxon>
        <taxon>Monothalamids</taxon>
        <taxon>Reticulomyxidae</taxon>
        <taxon>Reticulomyxa</taxon>
    </lineage>
</organism>
<evidence type="ECO:0000313" key="2">
    <source>
        <dbReference type="Proteomes" id="UP000023152"/>
    </source>
</evidence>
<accession>X6MH97</accession>
<proteinExistence type="predicted"/>
<gene>
    <name evidence="1" type="ORF">RFI_24106</name>
</gene>
<protein>
    <submittedName>
        <fullName evidence="1">Uncharacterized protein</fullName>
    </submittedName>
</protein>